<evidence type="ECO:0000313" key="2">
    <source>
        <dbReference type="EMBL" id="CAH2210958.1"/>
    </source>
</evidence>
<proteinExistence type="predicted"/>
<evidence type="ECO:0000259" key="1">
    <source>
        <dbReference type="Pfam" id="PF26080"/>
    </source>
</evidence>
<dbReference type="PANTHER" id="PTHR33236">
    <property type="entry name" value="INTRAFLAGELLAR TRANSPORT PROTEIN 122 FAMILY PROTEIN-RELATED"/>
    <property type="match status" value="1"/>
</dbReference>
<evidence type="ECO:0000313" key="3">
    <source>
        <dbReference type="Proteomes" id="UP000838756"/>
    </source>
</evidence>
<protein>
    <submittedName>
        <fullName evidence="2">Jg22345 protein</fullName>
    </submittedName>
</protein>
<dbReference type="Pfam" id="PF26080">
    <property type="entry name" value="CUB_animal"/>
    <property type="match status" value="1"/>
</dbReference>
<dbReference type="EMBL" id="CAKXAJ010008773">
    <property type="protein sequence ID" value="CAH2210958.1"/>
    <property type="molecule type" value="Genomic_DNA"/>
</dbReference>
<keyword evidence="3" id="KW-1185">Reference proteome</keyword>
<gene>
    <name evidence="2" type="primary">jg22345</name>
    <name evidence="2" type="ORF">PAEG_LOCUS2807</name>
</gene>
<dbReference type="InterPro" id="IPR058698">
    <property type="entry name" value="CUB_metazoa"/>
</dbReference>
<reference evidence="2" key="1">
    <citation type="submission" date="2022-03" db="EMBL/GenBank/DDBJ databases">
        <authorList>
            <person name="Lindestad O."/>
        </authorList>
    </citation>
    <scope>NUCLEOTIDE SEQUENCE</scope>
</reference>
<dbReference type="OrthoDB" id="2105077at2759"/>
<dbReference type="Proteomes" id="UP000838756">
    <property type="component" value="Unassembled WGS sequence"/>
</dbReference>
<sequence length="117" mass="13437">DEGCLQYYTGVSGQLKSFNYDPTSGRQLSNQDYGICVRMERNFCGIQYTACIDPGKYTLLSHLSEDFYSLDPPCLSSTHVSDHSRDLWYFQQKSMTVYQREVEISPGPRSSVMKERP</sequence>
<feature type="domain" description="CUB" evidence="1">
    <location>
        <begin position="2"/>
        <end position="91"/>
    </location>
</feature>
<feature type="non-terminal residue" evidence="2">
    <location>
        <position position="1"/>
    </location>
</feature>
<name>A0A8S4QJE9_9NEOP</name>
<organism evidence="2 3">
    <name type="scientific">Pararge aegeria aegeria</name>
    <dbReference type="NCBI Taxonomy" id="348720"/>
    <lineage>
        <taxon>Eukaryota</taxon>
        <taxon>Metazoa</taxon>
        <taxon>Ecdysozoa</taxon>
        <taxon>Arthropoda</taxon>
        <taxon>Hexapoda</taxon>
        <taxon>Insecta</taxon>
        <taxon>Pterygota</taxon>
        <taxon>Neoptera</taxon>
        <taxon>Endopterygota</taxon>
        <taxon>Lepidoptera</taxon>
        <taxon>Glossata</taxon>
        <taxon>Ditrysia</taxon>
        <taxon>Papilionoidea</taxon>
        <taxon>Nymphalidae</taxon>
        <taxon>Satyrinae</taxon>
        <taxon>Satyrini</taxon>
        <taxon>Parargina</taxon>
        <taxon>Pararge</taxon>
    </lineage>
</organism>
<dbReference type="AlphaFoldDB" id="A0A8S4QJE9"/>
<dbReference type="PANTHER" id="PTHR33236:SF6">
    <property type="entry name" value="CUB DOMAIN-CONTAINING PROTEIN"/>
    <property type="match status" value="1"/>
</dbReference>
<comment type="caution">
    <text evidence="2">The sequence shown here is derived from an EMBL/GenBank/DDBJ whole genome shotgun (WGS) entry which is preliminary data.</text>
</comment>
<accession>A0A8S4QJE9</accession>